<accession>A0ABM8X3L3</accession>
<dbReference type="PANTHER" id="PTHR30002:SF4">
    <property type="entry name" value="EPOXYQUEUOSINE REDUCTASE"/>
    <property type="match status" value="1"/>
</dbReference>
<feature type="binding site" evidence="9">
    <location>
        <position position="237"/>
    </location>
    <ligand>
        <name>[4Fe-4S] cluster</name>
        <dbReference type="ChEBI" id="CHEBI:49883"/>
        <label>1</label>
    </ligand>
</feature>
<dbReference type="PANTHER" id="PTHR30002">
    <property type="entry name" value="EPOXYQUEUOSINE REDUCTASE"/>
    <property type="match status" value="1"/>
</dbReference>
<dbReference type="NCBIfam" id="TIGR00276">
    <property type="entry name" value="tRNA epoxyqueuosine(34) reductase QueG"/>
    <property type="match status" value="1"/>
</dbReference>
<dbReference type="InterPro" id="IPR017900">
    <property type="entry name" value="4Fe4S_Fe_S_CS"/>
</dbReference>
<feature type="binding site" evidence="9">
    <location>
        <position position="94"/>
    </location>
    <ligand>
        <name>cob(II)alamin</name>
        <dbReference type="ChEBI" id="CHEBI:16304"/>
    </ligand>
</feature>
<evidence type="ECO:0000256" key="6">
    <source>
        <dbReference type="ARBA" id="ARBA00023002"/>
    </source>
</evidence>
<dbReference type="PROSITE" id="PS51379">
    <property type="entry name" value="4FE4S_FER_2"/>
    <property type="match status" value="1"/>
</dbReference>
<evidence type="ECO:0000256" key="3">
    <source>
        <dbReference type="ARBA" id="ARBA00022694"/>
    </source>
</evidence>
<reference evidence="12 13" key="1">
    <citation type="submission" date="2021-08" db="EMBL/GenBank/DDBJ databases">
        <authorList>
            <person name="Peeters C."/>
        </authorList>
    </citation>
    <scope>NUCLEOTIDE SEQUENCE [LARGE SCALE GENOMIC DNA]</scope>
    <source>
        <strain evidence="12 13">LMG 21510</strain>
    </source>
</reference>
<comment type="cofactor">
    <cofactor evidence="9">
        <name>[4Fe-4S] cluster</name>
        <dbReference type="ChEBI" id="CHEBI:49883"/>
    </cofactor>
    <text evidence="9">Binds 2 [4Fe-4S] clusters per monomer.</text>
</comment>
<keyword evidence="5 9" id="KW-0671">Queuosine biosynthesis</keyword>
<keyword evidence="4 9" id="KW-0479">Metal-binding</keyword>
<evidence type="ECO:0000256" key="4">
    <source>
        <dbReference type="ARBA" id="ARBA00022723"/>
    </source>
</evidence>
<proteinExistence type="inferred from homology"/>
<keyword evidence="8 9" id="KW-0411">Iron-sulfur</keyword>
<dbReference type="InterPro" id="IPR017896">
    <property type="entry name" value="4Fe4S_Fe-S-bd"/>
</dbReference>
<comment type="subcellular location">
    <subcellularLocation>
        <location evidence="9">Cytoplasm</location>
    </subcellularLocation>
</comment>
<comment type="caution">
    <text evidence="9">Lacks conserved residue(s) required for the propagation of feature annotation.</text>
</comment>
<feature type="domain" description="4Fe-4S ferredoxin-type" evidence="11">
    <location>
        <begin position="221"/>
        <end position="251"/>
    </location>
</feature>
<evidence type="ECO:0000256" key="10">
    <source>
        <dbReference type="SAM" id="MobiDB-lite"/>
    </source>
</evidence>
<feature type="binding site" evidence="9">
    <location>
        <position position="287"/>
    </location>
    <ligand>
        <name>[4Fe-4S] cluster</name>
        <dbReference type="ChEBI" id="CHEBI:49883"/>
        <label>2</label>
    </ligand>
</feature>
<feature type="active site" description="Proton donor" evidence="9">
    <location>
        <position position="177"/>
    </location>
</feature>
<evidence type="ECO:0000313" key="12">
    <source>
        <dbReference type="EMBL" id="CAG9174485.1"/>
    </source>
</evidence>
<keyword evidence="13" id="KW-1185">Reference proteome</keyword>
<keyword evidence="7 9" id="KW-0408">Iron</keyword>
<feature type="binding site" evidence="9">
    <location>
        <position position="201"/>
    </location>
    <ligand>
        <name>cob(II)alamin</name>
        <dbReference type="ChEBI" id="CHEBI:16304"/>
    </ligand>
</feature>
<dbReference type="HAMAP" id="MF_00916">
    <property type="entry name" value="QueG"/>
    <property type="match status" value="1"/>
</dbReference>
<comment type="cofactor">
    <cofactor evidence="9">
        <name>cob(II)alamin</name>
        <dbReference type="ChEBI" id="CHEBI:16304"/>
    </cofactor>
</comment>
<dbReference type="GO" id="GO:0052693">
    <property type="term" value="F:epoxyqueuosine reductase activity"/>
    <property type="evidence" value="ECO:0007669"/>
    <property type="project" value="UniProtKB-EC"/>
</dbReference>
<sequence>MIDRAAQAAGAACAAAPISRTHPDSGPDPAPNRGAPADLPALVREIRAWGSELGFDSVRIADVDLSHAEAGLQRWLAQGYHGDMDYMANHGLKRARPAELVPGTVRAIVARMPYVPGADAPGWRQRELARLDDAGTANISLYARGRDYHKVLRNRLQQLAARIEAAIGPFGYRVFTDSAPVMEVALAAQGGLGWRGKHTLLLDRDGGSMFFLGEILVDVPFPPDPPGEAHCGSCHRCIDVCPTQAILAPYQLDARRCISYLTIEHKGAIPEALRAPMGNRVYGCDDCQLACPWNKFAHRATLPDFDVRNGFDAPDMVELFLWSEDEFNRRLEGSPIRRIGHERWLRNLAVGLGNGLRAATDPALAQRMRAALAARLADASPLVREHIEWALAQQAGA</sequence>
<evidence type="ECO:0000259" key="11">
    <source>
        <dbReference type="PROSITE" id="PS51379"/>
    </source>
</evidence>
<feature type="region of interest" description="Disordered" evidence="10">
    <location>
        <begin position="13"/>
        <end position="37"/>
    </location>
</feature>
<comment type="subunit">
    <text evidence="9">Monomer.</text>
</comment>
<organism evidence="12 13">
    <name type="scientific">Cupriavidus respiraculi</name>
    <dbReference type="NCBI Taxonomy" id="195930"/>
    <lineage>
        <taxon>Bacteria</taxon>
        <taxon>Pseudomonadati</taxon>
        <taxon>Pseudomonadota</taxon>
        <taxon>Betaproteobacteria</taxon>
        <taxon>Burkholderiales</taxon>
        <taxon>Burkholderiaceae</taxon>
        <taxon>Cupriavidus</taxon>
    </lineage>
</organism>
<feature type="binding site" evidence="9">
    <location>
        <position position="266"/>
    </location>
    <ligand>
        <name>tRNA</name>
        <dbReference type="ChEBI" id="CHEBI:17843"/>
    </ligand>
</feature>
<keyword evidence="2 9" id="KW-0963">Cytoplasm</keyword>
<dbReference type="SUPFAM" id="SSF46548">
    <property type="entry name" value="alpha-helical ferredoxin"/>
    <property type="match status" value="1"/>
</dbReference>
<comment type="catalytic activity">
    <reaction evidence="9">
        <text>epoxyqueuosine(34) in tRNA + AH2 = queuosine(34) in tRNA + A + H2O</text>
        <dbReference type="Rhea" id="RHEA:32159"/>
        <dbReference type="Rhea" id="RHEA-COMP:18571"/>
        <dbReference type="Rhea" id="RHEA-COMP:18582"/>
        <dbReference type="ChEBI" id="CHEBI:13193"/>
        <dbReference type="ChEBI" id="CHEBI:15377"/>
        <dbReference type="ChEBI" id="CHEBI:17499"/>
        <dbReference type="ChEBI" id="CHEBI:194431"/>
        <dbReference type="ChEBI" id="CHEBI:194443"/>
        <dbReference type="EC" id="1.17.99.6"/>
    </reaction>
</comment>
<evidence type="ECO:0000256" key="8">
    <source>
        <dbReference type="ARBA" id="ARBA00023014"/>
    </source>
</evidence>
<keyword evidence="9" id="KW-0170">Cobalt</keyword>
<gene>
    <name evidence="9 12" type="primary">queG</name>
    <name evidence="12" type="ORF">LMG21510_02584</name>
</gene>
<comment type="function">
    <text evidence="9">Catalyzes the conversion of epoxyqueuosine (oQ) to queuosine (Q), which is a hypermodified base found in the wobble positions of tRNA(Asp), tRNA(Asn), tRNA(His) and tRNA(Tyr).</text>
</comment>
<evidence type="ECO:0000256" key="7">
    <source>
        <dbReference type="ARBA" id="ARBA00023004"/>
    </source>
</evidence>
<protein>
    <recommendedName>
        <fullName evidence="9">Epoxyqueuosine reductase</fullName>
        <ecNumber evidence="9">1.17.99.6</ecNumber>
    </recommendedName>
    <alternativeName>
        <fullName evidence="9">Queuosine biosynthesis protein QueG</fullName>
    </alternativeName>
</protein>
<feature type="binding site" evidence="9">
    <location>
        <position position="241"/>
    </location>
    <ligand>
        <name>[4Fe-4S] cluster</name>
        <dbReference type="ChEBI" id="CHEBI:49883"/>
        <label>2</label>
    </ligand>
</feature>
<keyword evidence="3 9" id="KW-0819">tRNA processing</keyword>
<dbReference type="EMBL" id="CAJZAH010000002">
    <property type="protein sequence ID" value="CAG9174485.1"/>
    <property type="molecule type" value="Genomic_DNA"/>
</dbReference>
<comment type="caution">
    <text evidence="12">The sequence shown here is derived from an EMBL/GenBank/DDBJ whole genome shotgun (WGS) entry which is preliminary data.</text>
</comment>
<evidence type="ECO:0000256" key="9">
    <source>
        <dbReference type="HAMAP-Rule" id="MF_00916"/>
    </source>
</evidence>
<feature type="binding site" evidence="9">
    <location>
        <position position="177"/>
    </location>
    <ligand>
        <name>cob(II)alamin</name>
        <dbReference type="ChEBI" id="CHEBI:16304"/>
    </ligand>
</feature>
<feature type="binding site" evidence="9">
    <location>
        <position position="257"/>
    </location>
    <ligand>
        <name>[4Fe-4S] cluster</name>
        <dbReference type="ChEBI" id="CHEBI:49883"/>
        <label>2</label>
    </ligand>
</feature>
<feature type="binding site" evidence="9">
    <location>
        <position position="231"/>
    </location>
    <ligand>
        <name>[4Fe-4S] cluster</name>
        <dbReference type="ChEBI" id="CHEBI:49883"/>
        <label>1</label>
    </ligand>
</feature>
<comment type="similarity">
    <text evidence="9">Belongs to the QueG family.</text>
</comment>
<feature type="binding site" evidence="9">
    <location>
        <position position="234"/>
    </location>
    <ligand>
        <name>[4Fe-4S] cluster</name>
        <dbReference type="ChEBI" id="CHEBI:49883"/>
        <label>1</label>
    </ligand>
</feature>
<keyword evidence="6 9" id="KW-0560">Oxidoreductase</keyword>
<keyword evidence="9" id="KW-0846">Cobalamin</keyword>
<evidence type="ECO:0000256" key="5">
    <source>
        <dbReference type="ARBA" id="ARBA00022785"/>
    </source>
</evidence>
<dbReference type="PROSITE" id="PS00198">
    <property type="entry name" value="4FE4S_FER_1"/>
    <property type="match status" value="1"/>
</dbReference>
<feature type="binding site" evidence="9">
    <location>
        <begin position="284"/>
        <end position="285"/>
    </location>
    <ligand>
        <name>cob(II)alamin</name>
        <dbReference type="ChEBI" id="CHEBI:16304"/>
    </ligand>
</feature>
<dbReference type="Pfam" id="PF08331">
    <property type="entry name" value="QueG_DUF1730"/>
    <property type="match status" value="1"/>
</dbReference>
<evidence type="ECO:0000313" key="13">
    <source>
        <dbReference type="Proteomes" id="UP000721236"/>
    </source>
</evidence>
<dbReference type="RefSeq" id="WP_224042126.1">
    <property type="nucleotide sequence ID" value="NZ_CAJZAH010000002.1"/>
</dbReference>
<keyword evidence="1 9" id="KW-0004">4Fe-4S</keyword>
<feature type="binding site" evidence="9">
    <location>
        <position position="291"/>
    </location>
    <ligand>
        <name>[4Fe-4S] cluster</name>
        <dbReference type="ChEBI" id="CHEBI:49883"/>
        <label>1</label>
    </ligand>
</feature>
<evidence type="ECO:0000256" key="1">
    <source>
        <dbReference type="ARBA" id="ARBA00022485"/>
    </source>
</evidence>
<dbReference type="Pfam" id="PF13484">
    <property type="entry name" value="Fer4_16"/>
    <property type="match status" value="1"/>
</dbReference>
<dbReference type="EC" id="1.17.99.6" evidence="9"/>
<dbReference type="InterPro" id="IPR013542">
    <property type="entry name" value="QueG_DUF1730"/>
</dbReference>
<feature type="binding site" evidence="9">
    <location>
        <position position="212"/>
    </location>
    <ligand>
        <name>cob(II)alamin</name>
        <dbReference type="ChEBI" id="CHEBI:16304"/>
    </ligand>
</feature>
<dbReference type="Gene3D" id="3.30.70.20">
    <property type="match status" value="1"/>
</dbReference>
<feature type="binding site" evidence="9">
    <location>
        <position position="284"/>
    </location>
    <ligand>
        <name>[4Fe-4S] cluster</name>
        <dbReference type="ChEBI" id="CHEBI:49883"/>
        <label>2</label>
    </ligand>
</feature>
<name>A0ABM8X3L3_9BURK</name>
<evidence type="ECO:0000256" key="2">
    <source>
        <dbReference type="ARBA" id="ARBA00022490"/>
    </source>
</evidence>
<comment type="pathway">
    <text evidence="9">tRNA modification; tRNA-queuosine biosynthesis.</text>
</comment>
<feature type="binding site" evidence="9">
    <location>
        <position position="259"/>
    </location>
    <ligand>
        <name>cob(II)alamin</name>
        <dbReference type="ChEBI" id="CHEBI:16304"/>
    </ligand>
</feature>
<dbReference type="Proteomes" id="UP000721236">
    <property type="component" value="Unassembled WGS sequence"/>
</dbReference>
<dbReference type="InterPro" id="IPR004453">
    <property type="entry name" value="QueG"/>
</dbReference>